<evidence type="ECO:0000256" key="1">
    <source>
        <dbReference type="SAM" id="Phobius"/>
    </source>
</evidence>
<dbReference type="GO" id="GO:0006355">
    <property type="term" value="P:regulation of DNA-templated transcription"/>
    <property type="evidence" value="ECO:0007669"/>
    <property type="project" value="TreeGrafter"/>
</dbReference>
<dbReference type="InterPro" id="IPR024145">
    <property type="entry name" value="His_deAcase_SAP30/SAP30L"/>
</dbReference>
<feature type="transmembrane region" description="Helical" evidence="1">
    <location>
        <begin position="256"/>
        <end position="276"/>
    </location>
</feature>
<evidence type="ECO:0000313" key="2">
    <source>
        <dbReference type="EMBL" id="JAT61415.1"/>
    </source>
</evidence>
<keyword evidence="1" id="KW-1133">Transmembrane helix</keyword>
<organism evidence="2">
    <name type="scientific">Anthurium amnicola</name>
    <dbReference type="NCBI Taxonomy" id="1678845"/>
    <lineage>
        <taxon>Eukaryota</taxon>
        <taxon>Viridiplantae</taxon>
        <taxon>Streptophyta</taxon>
        <taxon>Embryophyta</taxon>
        <taxon>Tracheophyta</taxon>
        <taxon>Spermatophyta</taxon>
        <taxon>Magnoliopsida</taxon>
        <taxon>Liliopsida</taxon>
        <taxon>Araceae</taxon>
        <taxon>Pothoideae</taxon>
        <taxon>Potheae</taxon>
        <taxon>Anthurium</taxon>
    </lineage>
</organism>
<dbReference type="PANTHER" id="PTHR13286">
    <property type="entry name" value="SAP30"/>
    <property type="match status" value="1"/>
</dbReference>
<dbReference type="PANTHER" id="PTHR13286:SF6">
    <property type="entry name" value="HISTONE DEACETYLASE COMPLEX SUBUNIT SAP30L-RELATED"/>
    <property type="match status" value="1"/>
</dbReference>
<name>A0A1D1Z3B7_9ARAE</name>
<dbReference type="GO" id="GO:0003712">
    <property type="term" value="F:transcription coregulator activity"/>
    <property type="evidence" value="ECO:0007669"/>
    <property type="project" value="TreeGrafter"/>
</dbReference>
<dbReference type="AlphaFoldDB" id="A0A1D1Z3B7"/>
<dbReference type="EMBL" id="GDJX01006521">
    <property type="protein sequence ID" value="JAT61415.1"/>
    <property type="molecule type" value="Transcribed_RNA"/>
</dbReference>
<keyword evidence="1" id="KW-0812">Transmembrane</keyword>
<accession>A0A1D1Z3B7</accession>
<protein>
    <submittedName>
        <fullName evidence="2">Leucine-rich repeat-containing protein FAM211A</fullName>
    </submittedName>
</protein>
<sequence length="277" mass="30376">VCVCVSFFPGKSNFFQFSCLRFPERFQISIPHCPIRSLSNLRLRFLWFLGVSRVRNPVAGGGVPVVGGLVGGARRIGEGWNFLGMLAAVEGSANGGGYGPGQSCGESSEEELSVLPRHTKVVVTGNNRTKSVLVGLQGVVKKAVGLGGWHWLVLTNGIEVKLQRNALSVIEAPTGHEEDDDMECENINWNGSDLTSDDAQKPQRPRHRAHRTIGLTNRTLSRSHSCDSQSKGSISSARTAMVRKHCFLSMHISLPYVLYSCHFFNVFYGGIFIHLYS</sequence>
<reference evidence="2" key="1">
    <citation type="submission" date="2015-07" db="EMBL/GenBank/DDBJ databases">
        <title>Transcriptome Assembly of Anthurium amnicola.</title>
        <authorList>
            <person name="Suzuki J."/>
        </authorList>
    </citation>
    <scope>NUCLEOTIDE SEQUENCE</scope>
</reference>
<dbReference type="GO" id="GO:0000118">
    <property type="term" value="C:histone deacetylase complex"/>
    <property type="evidence" value="ECO:0007669"/>
    <property type="project" value="TreeGrafter"/>
</dbReference>
<proteinExistence type="predicted"/>
<feature type="non-terminal residue" evidence="2">
    <location>
        <position position="1"/>
    </location>
</feature>
<keyword evidence="1" id="KW-0472">Membrane</keyword>
<gene>
    <name evidence="2" type="primary">FAM211A_3</name>
    <name evidence="2" type="ORF">g.107043</name>
</gene>